<comment type="caution">
    <text evidence="2">The sequence shown here is derived from an EMBL/GenBank/DDBJ whole genome shotgun (WGS) entry which is preliminary data.</text>
</comment>
<name>A0A557QPC5_9RHOO</name>
<evidence type="ECO:0000256" key="1">
    <source>
        <dbReference type="SAM" id="MobiDB-lite"/>
    </source>
</evidence>
<evidence type="ECO:0000313" key="2">
    <source>
        <dbReference type="EMBL" id="TVO54774.1"/>
    </source>
</evidence>
<evidence type="ECO:0000313" key="3">
    <source>
        <dbReference type="Proteomes" id="UP000319502"/>
    </source>
</evidence>
<reference evidence="2 3" key="1">
    <citation type="submission" date="2019-07" db="EMBL/GenBank/DDBJ databases">
        <title>The pathways for chlorine oxyanion respiration interact through the shared metabolite chlorate.</title>
        <authorList>
            <person name="Barnum T.P."/>
            <person name="Cheng Y."/>
            <person name="Hill K.A."/>
            <person name="Lucas L.N."/>
            <person name="Carlson H.K."/>
            <person name="Coates J.D."/>
        </authorList>
    </citation>
    <scope>NUCLEOTIDE SEQUENCE [LARGE SCALE GENOMIC DNA]</scope>
    <source>
        <strain evidence="2 3">SFB-3</strain>
    </source>
</reference>
<gene>
    <name evidence="2" type="ORF">FHP91_12975</name>
</gene>
<organism evidence="2 3">
    <name type="scientific">Denitromonas halophila</name>
    <dbReference type="NCBI Taxonomy" id="1629404"/>
    <lineage>
        <taxon>Bacteria</taxon>
        <taxon>Pseudomonadati</taxon>
        <taxon>Pseudomonadota</taxon>
        <taxon>Betaproteobacteria</taxon>
        <taxon>Rhodocyclales</taxon>
        <taxon>Zoogloeaceae</taxon>
        <taxon>Denitromonas</taxon>
    </lineage>
</organism>
<dbReference type="AlphaFoldDB" id="A0A557QPC5"/>
<dbReference type="Proteomes" id="UP000319502">
    <property type="component" value="Unassembled WGS sequence"/>
</dbReference>
<dbReference type="RefSeq" id="WP_144310000.1">
    <property type="nucleotide sequence ID" value="NZ_VMNK01000012.1"/>
</dbReference>
<proteinExistence type="predicted"/>
<keyword evidence="3" id="KW-1185">Reference proteome</keyword>
<feature type="region of interest" description="Disordered" evidence="1">
    <location>
        <begin position="23"/>
        <end position="48"/>
    </location>
</feature>
<accession>A0A557QPC5</accession>
<dbReference type="EMBL" id="VMNK01000012">
    <property type="protein sequence ID" value="TVO54774.1"/>
    <property type="molecule type" value="Genomic_DNA"/>
</dbReference>
<protein>
    <submittedName>
        <fullName evidence="2">Uncharacterized protein</fullName>
    </submittedName>
</protein>
<sequence>MDVIPAPGAPGPDYEDEILDAGWLPQPEAVAPEPESHPPASPSAAREDADAFLQTVYRNQS</sequence>